<dbReference type="CDD" id="cd12148">
    <property type="entry name" value="fungal_TF_MHR"/>
    <property type="match status" value="1"/>
</dbReference>
<dbReference type="PANTHER" id="PTHR47424:SF6">
    <property type="entry name" value="PROLINE UTILIZATION TRANS-ACTIVATOR"/>
    <property type="match status" value="1"/>
</dbReference>
<dbReference type="Gene3D" id="4.10.240.10">
    <property type="entry name" value="Zn(2)-C6 fungal-type DNA-binding domain"/>
    <property type="match status" value="1"/>
</dbReference>
<dbReference type="GO" id="GO:0006351">
    <property type="term" value="P:DNA-templated transcription"/>
    <property type="evidence" value="ECO:0007669"/>
    <property type="project" value="InterPro"/>
</dbReference>
<protein>
    <submittedName>
        <fullName evidence="8">Fungal-specific transcription factor domain-containing protein</fullName>
    </submittedName>
</protein>
<keyword evidence="3" id="KW-0238">DNA-binding</keyword>
<dbReference type="GO" id="GO:0008270">
    <property type="term" value="F:zinc ion binding"/>
    <property type="evidence" value="ECO:0007669"/>
    <property type="project" value="InterPro"/>
</dbReference>
<evidence type="ECO:0000256" key="4">
    <source>
        <dbReference type="ARBA" id="ARBA00023163"/>
    </source>
</evidence>
<dbReference type="CDD" id="cd00067">
    <property type="entry name" value="GAL4"/>
    <property type="match status" value="1"/>
</dbReference>
<gene>
    <name evidence="8" type="ORF">EDD36DRAFT_26312</name>
</gene>
<feature type="region of interest" description="Disordered" evidence="6">
    <location>
        <begin position="97"/>
        <end position="122"/>
    </location>
</feature>
<evidence type="ECO:0000313" key="8">
    <source>
        <dbReference type="EMBL" id="KAI1618279.1"/>
    </source>
</evidence>
<comment type="caution">
    <text evidence="8">The sequence shown here is derived from an EMBL/GenBank/DDBJ whole genome shotgun (WGS) entry which is preliminary data.</text>
</comment>
<proteinExistence type="predicted"/>
<evidence type="ECO:0000259" key="7">
    <source>
        <dbReference type="SMART" id="SM00066"/>
    </source>
</evidence>
<evidence type="ECO:0000256" key="1">
    <source>
        <dbReference type="ARBA" id="ARBA00022723"/>
    </source>
</evidence>
<sequence>MVEILKTLVRTQDMPLSQLLIFQPGPQSVILLLTFQRQVDSTPVMRSEPNQRRQRASRACDFCHARGLRCLQAQESRADCVTCTNYGVKCTMNRPIRRRGRKPTVPGSDELDDGQPKDEDPGFKSVRTIRRLIRIYCNTMYQCYFPFLSESDLLGRWETGVPDQDGASYLLLMAVCAVSCQAAALNAVFDDALLEGLCVPESDQYFSEAVSKVPARIGQSESQDLDYLRSFGLLAVYSLQCGNHSDLHRYLGLYHALVAQTGLHDESRWPELPMTEVDDRRRLFWCVYRLEIHSACVLGHVVRLPESQVSVLYPRKTTSMDAETQAWTLGWDYITDLFRLLEYAISSLRGKNRKPGLVVFHDGPSPTTLLGSLARLKAGKSRTLLDWTEPGNQSQSNRCRYMTVQINCTEALVSIMTLLCCQAPVREVVDIAESFLDQVTKAPLIMFKVASSQIVHQLLGVGHMLLNASRYDDGQLRSEAKRLVEVLADLVKNLEHDIPAAAEAGERLLRLADAAR</sequence>
<organism evidence="8 9">
    <name type="scientific">Exophiala viscosa</name>
    <dbReference type="NCBI Taxonomy" id="2486360"/>
    <lineage>
        <taxon>Eukaryota</taxon>
        <taxon>Fungi</taxon>
        <taxon>Dikarya</taxon>
        <taxon>Ascomycota</taxon>
        <taxon>Pezizomycotina</taxon>
        <taxon>Eurotiomycetes</taxon>
        <taxon>Chaetothyriomycetidae</taxon>
        <taxon>Chaetothyriales</taxon>
        <taxon>Herpotrichiellaceae</taxon>
        <taxon>Exophiala</taxon>
    </lineage>
</organism>
<dbReference type="GO" id="GO:0000981">
    <property type="term" value="F:DNA-binding transcription factor activity, RNA polymerase II-specific"/>
    <property type="evidence" value="ECO:0007669"/>
    <property type="project" value="InterPro"/>
</dbReference>
<evidence type="ECO:0000313" key="9">
    <source>
        <dbReference type="Proteomes" id="UP001203852"/>
    </source>
</evidence>
<name>A0AAN6IK75_9EURO</name>
<keyword evidence="1" id="KW-0479">Metal-binding</keyword>
<dbReference type="SUPFAM" id="SSF57701">
    <property type="entry name" value="Zn2/Cys6 DNA-binding domain"/>
    <property type="match status" value="1"/>
</dbReference>
<keyword evidence="2" id="KW-0805">Transcription regulation</keyword>
<keyword evidence="5" id="KW-0539">Nucleus</keyword>
<reference evidence="8" key="1">
    <citation type="journal article" date="2022" name="bioRxiv">
        <title>Deciphering the potential niche of two novel black yeast fungi from a biological soil crust based on their genomes, phenotypes, and melanin regulation.</title>
        <authorList>
            <consortium name="DOE Joint Genome Institute"/>
            <person name="Carr E.C."/>
            <person name="Barton Q."/>
            <person name="Grambo S."/>
            <person name="Sullivan M."/>
            <person name="Renfro C.M."/>
            <person name="Kuo A."/>
            <person name="Pangilinan J."/>
            <person name="Lipzen A."/>
            <person name="Keymanesh K."/>
            <person name="Savage E."/>
            <person name="Barry K."/>
            <person name="Grigoriev I.V."/>
            <person name="Riekhof W.R."/>
            <person name="Harris S.S."/>
        </authorList>
    </citation>
    <scope>NUCLEOTIDE SEQUENCE</scope>
    <source>
        <strain evidence="8">JF 03-4F</strain>
    </source>
</reference>
<dbReference type="InterPro" id="IPR036864">
    <property type="entry name" value="Zn2-C6_fun-type_DNA-bd_sf"/>
</dbReference>
<evidence type="ECO:0000256" key="2">
    <source>
        <dbReference type="ARBA" id="ARBA00023015"/>
    </source>
</evidence>
<dbReference type="Proteomes" id="UP001203852">
    <property type="component" value="Unassembled WGS sequence"/>
</dbReference>
<feature type="domain" description="Zn(2)-C6 fungal-type" evidence="7">
    <location>
        <begin position="54"/>
        <end position="101"/>
    </location>
</feature>
<dbReference type="SMART" id="SM00066">
    <property type="entry name" value="GAL4"/>
    <property type="match status" value="1"/>
</dbReference>
<dbReference type="Pfam" id="PF04082">
    <property type="entry name" value="Fungal_trans"/>
    <property type="match status" value="1"/>
</dbReference>
<dbReference type="PANTHER" id="PTHR47424">
    <property type="entry name" value="REGULATORY PROTEIN GAL4"/>
    <property type="match status" value="1"/>
</dbReference>
<dbReference type="InterPro" id="IPR007219">
    <property type="entry name" value="XnlR_reg_dom"/>
</dbReference>
<keyword evidence="4" id="KW-0804">Transcription</keyword>
<evidence type="ECO:0000256" key="3">
    <source>
        <dbReference type="ARBA" id="ARBA00023125"/>
    </source>
</evidence>
<dbReference type="InterPro" id="IPR001138">
    <property type="entry name" value="Zn2Cys6_DnaBD"/>
</dbReference>
<evidence type="ECO:0000256" key="6">
    <source>
        <dbReference type="SAM" id="MobiDB-lite"/>
    </source>
</evidence>
<dbReference type="InterPro" id="IPR051127">
    <property type="entry name" value="Fungal_SecMet_Regulators"/>
</dbReference>
<dbReference type="EMBL" id="MU404350">
    <property type="protein sequence ID" value="KAI1618279.1"/>
    <property type="molecule type" value="Genomic_DNA"/>
</dbReference>
<dbReference type="GO" id="GO:0003677">
    <property type="term" value="F:DNA binding"/>
    <property type="evidence" value="ECO:0007669"/>
    <property type="project" value="UniProtKB-KW"/>
</dbReference>
<evidence type="ECO:0000256" key="5">
    <source>
        <dbReference type="ARBA" id="ARBA00023242"/>
    </source>
</evidence>
<keyword evidence="9" id="KW-1185">Reference proteome</keyword>
<accession>A0AAN6IK75</accession>
<dbReference type="AlphaFoldDB" id="A0AAN6IK75"/>